<evidence type="ECO:0000313" key="1">
    <source>
        <dbReference type="EMBL" id="GKV13204.1"/>
    </source>
</evidence>
<organism evidence="1 2">
    <name type="scientific">Rubroshorea leprosula</name>
    <dbReference type="NCBI Taxonomy" id="152421"/>
    <lineage>
        <taxon>Eukaryota</taxon>
        <taxon>Viridiplantae</taxon>
        <taxon>Streptophyta</taxon>
        <taxon>Embryophyta</taxon>
        <taxon>Tracheophyta</taxon>
        <taxon>Spermatophyta</taxon>
        <taxon>Magnoliopsida</taxon>
        <taxon>eudicotyledons</taxon>
        <taxon>Gunneridae</taxon>
        <taxon>Pentapetalae</taxon>
        <taxon>rosids</taxon>
        <taxon>malvids</taxon>
        <taxon>Malvales</taxon>
        <taxon>Dipterocarpaceae</taxon>
        <taxon>Rubroshorea</taxon>
    </lineage>
</organism>
<dbReference type="Proteomes" id="UP001054252">
    <property type="component" value="Unassembled WGS sequence"/>
</dbReference>
<accession>A0AAV5JFB0</accession>
<reference evidence="1 2" key="1">
    <citation type="journal article" date="2021" name="Commun. Biol.">
        <title>The genome of Shorea leprosula (Dipterocarpaceae) highlights the ecological relevance of drought in aseasonal tropical rainforests.</title>
        <authorList>
            <person name="Ng K.K.S."/>
            <person name="Kobayashi M.J."/>
            <person name="Fawcett J.A."/>
            <person name="Hatakeyama M."/>
            <person name="Paape T."/>
            <person name="Ng C.H."/>
            <person name="Ang C.C."/>
            <person name="Tnah L.H."/>
            <person name="Lee C.T."/>
            <person name="Nishiyama T."/>
            <person name="Sese J."/>
            <person name="O'Brien M.J."/>
            <person name="Copetti D."/>
            <person name="Mohd Noor M.I."/>
            <person name="Ong R.C."/>
            <person name="Putra M."/>
            <person name="Sireger I.Z."/>
            <person name="Indrioko S."/>
            <person name="Kosugi Y."/>
            <person name="Izuno A."/>
            <person name="Isagi Y."/>
            <person name="Lee S.L."/>
            <person name="Shimizu K.K."/>
        </authorList>
    </citation>
    <scope>NUCLEOTIDE SEQUENCE [LARGE SCALE GENOMIC DNA]</scope>
    <source>
        <strain evidence="1">214</strain>
    </source>
</reference>
<dbReference type="AlphaFoldDB" id="A0AAV5JFB0"/>
<comment type="caution">
    <text evidence="1">The sequence shown here is derived from an EMBL/GenBank/DDBJ whole genome shotgun (WGS) entry which is preliminary data.</text>
</comment>
<evidence type="ECO:0000313" key="2">
    <source>
        <dbReference type="Proteomes" id="UP001054252"/>
    </source>
</evidence>
<name>A0AAV5JFB0_9ROSI</name>
<keyword evidence="2" id="KW-1185">Reference proteome</keyword>
<gene>
    <name evidence="1" type="ORF">SLEP1_g24253</name>
</gene>
<dbReference type="EMBL" id="BPVZ01000038">
    <property type="protein sequence ID" value="GKV13204.1"/>
    <property type="molecule type" value="Genomic_DNA"/>
</dbReference>
<sequence length="41" mass="4331">MCSKPAKLALRFGAGSTEKTECAESCKVGCRNGEPTIQSQL</sequence>
<protein>
    <submittedName>
        <fullName evidence="1">Uncharacterized protein</fullName>
    </submittedName>
</protein>
<proteinExistence type="predicted"/>